<comment type="caution">
    <text evidence="1">The sequence shown here is derived from an EMBL/GenBank/DDBJ whole genome shotgun (WGS) entry which is preliminary data.</text>
</comment>
<name>A0A2A2TEC8_9CYAN</name>
<gene>
    <name evidence="1" type="ORF">CK510_21635</name>
</gene>
<sequence>MTTFVDDYGIWDSVGEVTVNAVDWSLFPGVIFNGETFRFSYTTDWDKWIFALDDRINIICRFRYGASSSNQIVSPSFRLYPKQDKEIRQYKITDKFRESELTERRIECKAIRRYNRFIPASAGVANLQLKIEYLL</sequence>
<dbReference type="AlphaFoldDB" id="A0A2A2TEC8"/>
<organism evidence="1 2">
    <name type="scientific">Brunnivagina elsteri CCALA 953</name>
    <dbReference type="NCBI Taxonomy" id="987040"/>
    <lineage>
        <taxon>Bacteria</taxon>
        <taxon>Bacillati</taxon>
        <taxon>Cyanobacteriota</taxon>
        <taxon>Cyanophyceae</taxon>
        <taxon>Nostocales</taxon>
        <taxon>Calotrichaceae</taxon>
        <taxon>Brunnivagina</taxon>
    </lineage>
</organism>
<keyword evidence="2" id="KW-1185">Reference proteome</keyword>
<proteinExistence type="predicted"/>
<dbReference type="Proteomes" id="UP000218238">
    <property type="component" value="Unassembled WGS sequence"/>
</dbReference>
<dbReference type="EMBL" id="NTFS01000295">
    <property type="protein sequence ID" value="PAX52008.1"/>
    <property type="molecule type" value="Genomic_DNA"/>
</dbReference>
<evidence type="ECO:0000313" key="2">
    <source>
        <dbReference type="Proteomes" id="UP000218238"/>
    </source>
</evidence>
<protein>
    <submittedName>
        <fullName evidence="1">Uncharacterized protein</fullName>
    </submittedName>
</protein>
<dbReference type="RefSeq" id="WP_095723661.1">
    <property type="nucleotide sequence ID" value="NZ_NTFS01000295.1"/>
</dbReference>
<reference evidence="1 2" key="1">
    <citation type="submission" date="2017-08" db="EMBL/GenBank/DDBJ databases">
        <title>Draft genome sequence of filamentous cyanobacterium Calothrix elsteri CCALA 953.</title>
        <authorList>
            <person name="Gagunashvili A.N."/>
            <person name="Elster J."/>
            <person name="Andresson O.S."/>
        </authorList>
    </citation>
    <scope>NUCLEOTIDE SEQUENCE [LARGE SCALE GENOMIC DNA]</scope>
    <source>
        <strain evidence="1 2">CCALA 953</strain>
    </source>
</reference>
<accession>A0A2A2TEC8</accession>
<evidence type="ECO:0000313" key="1">
    <source>
        <dbReference type="EMBL" id="PAX52008.1"/>
    </source>
</evidence>
<dbReference type="OrthoDB" id="573561at2"/>